<keyword evidence="6 9" id="KW-1133">Transmembrane helix</keyword>
<evidence type="ECO:0000256" key="3">
    <source>
        <dbReference type="ARBA" id="ARBA00010288"/>
    </source>
</evidence>
<comment type="similarity">
    <text evidence="3 9">Belongs to the RFT1 family.</text>
</comment>
<feature type="transmembrane region" description="Helical" evidence="9">
    <location>
        <begin position="105"/>
        <end position="131"/>
    </location>
</feature>
<keyword evidence="5" id="KW-0256">Endoplasmic reticulum</keyword>
<dbReference type="PANTHER" id="PTHR13117">
    <property type="entry name" value="ENDOPLASMIC RETICULUM MULTISPAN TRANSMEMBRANE PROTEIN-RELATED"/>
    <property type="match status" value="1"/>
</dbReference>
<keyword evidence="4 9" id="KW-0812">Transmembrane</keyword>
<comment type="caution">
    <text evidence="9">Lacks conserved residue(s) required for the propagation of feature annotation.</text>
</comment>
<proteinExistence type="inferred from homology"/>
<evidence type="ECO:0000256" key="6">
    <source>
        <dbReference type="ARBA" id="ARBA00022989"/>
    </source>
</evidence>
<dbReference type="InterPro" id="IPR007594">
    <property type="entry name" value="RFT1"/>
</dbReference>
<dbReference type="Pfam" id="PF04506">
    <property type="entry name" value="Rft-1"/>
    <property type="match status" value="1"/>
</dbReference>
<accession>A0ABV2ARV7</accession>
<organism evidence="10 11">
    <name type="scientific">Bonamia ostreae</name>
    <dbReference type="NCBI Taxonomy" id="126728"/>
    <lineage>
        <taxon>Eukaryota</taxon>
        <taxon>Sar</taxon>
        <taxon>Rhizaria</taxon>
        <taxon>Endomyxa</taxon>
        <taxon>Ascetosporea</taxon>
        <taxon>Haplosporida</taxon>
        <taxon>Bonamia</taxon>
    </lineage>
</organism>
<feature type="transmembrane region" description="Helical" evidence="9">
    <location>
        <begin position="24"/>
        <end position="45"/>
    </location>
</feature>
<feature type="transmembrane region" description="Helical" evidence="9">
    <location>
        <begin position="159"/>
        <end position="177"/>
    </location>
</feature>
<name>A0ABV2ARV7_9EUKA</name>
<evidence type="ECO:0000256" key="5">
    <source>
        <dbReference type="ARBA" id="ARBA00022824"/>
    </source>
</evidence>
<comment type="subcellular location">
    <subcellularLocation>
        <location evidence="1 9">Endoplasmic reticulum membrane</location>
        <topology evidence="1 9">Multi-pass membrane protein</topology>
    </subcellularLocation>
</comment>
<sequence>CSIGAVFAPFYSKSIIYVLYGKRWLSSGADVLLIFYVICIILEALKGISDALLNTLTKNEDVLGFFVTETISDLIGIFTFVVFATTYEFAYKSPFRQNPKFAKKIGVMTLVTGKFIGICMRLMASIAYSAWYSKQKKGDFGKTDQIDLFKKSLPPKDSMFMFFVVFVILLLSHHKFDIGNIEERYLRRVFSHSVVGLACLFFCALKFYSDFNKFL</sequence>
<gene>
    <name evidence="10" type="ORF">MHBO_003924</name>
</gene>
<keyword evidence="7 9" id="KW-0472">Membrane</keyword>
<evidence type="ECO:0000256" key="9">
    <source>
        <dbReference type="RuleBase" id="RU365067"/>
    </source>
</evidence>
<dbReference type="EMBL" id="JBDODL010002747">
    <property type="protein sequence ID" value="MES1922413.1"/>
    <property type="molecule type" value="Genomic_DNA"/>
</dbReference>
<comment type="caution">
    <text evidence="10">The sequence shown here is derived from an EMBL/GenBank/DDBJ whole genome shotgun (WGS) entry which is preliminary data.</text>
</comment>
<feature type="non-terminal residue" evidence="10">
    <location>
        <position position="1"/>
    </location>
</feature>
<evidence type="ECO:0000256" key="7">
    <source>
        <dbReference type="ARBA" id="ARBA00023136"/>
    </source>
</evidence>
<evidence type="ECO:0000256" key="1">
    <source>
        <dbReference type="ARBA" id="ARBA00004477"/>
    </source>
</evidence>
<evidence type="ECO:0000256" key="8">
    <source>
        <dbReference type="ARBA" id="ARBA00045912"/>
    </source>
</evidence>
<dbReference type="PANTHER" id="PTHR13117:SF5">
    <property type="entry name" value="PROTEIN RFT1 HOMOLOG"/>
    <property type="match status" value="1"/>
</dbReference>
<protein>
    <recommendedName>
        <fullName evidence="9">Protein RFT1 homolog</fullName>
    </recommendedName>
</protein>
<evidence type="ECO:0000313" key="10">
    <source>
        <dbReference type="EMBL" id="MES1922413.1"/>
    </source>
</evidence>
<feature type="transmembrane region" description="Helical" evidence="9">
    <location>
        <begin position="189"/>
        <end position="208"/>
    </location>
</feature>
<dbReference type="Proteomes" id="UP001439008">
    <property type="component" value="Unassembled WGS sequence"/>
</dbReference>
<comment type="function">
    <text evidence="8 9">Intramembrane glycolipid transporter that operates in the biosynthetic pathway of dolichol-linked oligosaccharides, the glycan precursors employed in protein asparagine (N)-glycosylation. The sequential addition of sugars to dolichol pyrophosphate produces dolichol-linked oligosaccharides containing fourteen sugars, including two GlcNAcs, nine mannoses and three glucoses. Once assembled, the oligosaccharide is transferred from the lipid to nascent proteins by oligosaccharyltransferases. The assembly of dolichol-linked oligosaccharides begins on the cytosolic side of the endoplasmic reticulum membrane and finishes in its lumen. RFT1 could mediate the translocation of the cytosolically oriented intermediate DolPP-GlcNAc2Man5, produced by ALG11, into the ER lumen where dolichol-linked oligosaccharides assembly continues. However, the intramembrane lipid transporter activity could not be confirmed in vitro.</text>
</comment>
<evidence type="ECO:0000256" key="4">
    <source>
        <dbReference type="ARBA" id="ARBA00022692"/>
    </source>
</evidence>
<comment type="pathway">
    <text evidence="2">Protein modification; protein glycosylation.</text>
</comment>
<feature type="transmembrane region" description="Helical" evidence="9">
    <location>
        <begin position="65"/>
        <end position="84"/>
    </location>
</feature>
<evidence type="ECO:0000313" key="11">
    <source>
        <dbReference type="Proteomes" id="UP001439008"/>
    </source>
</evidence>
<evidence type="ECO:0000256" key="2">
    <source>
        <dbReference type="ARBA" id="ARBA00004922"/>
    </source>
</evidence>
<reference evidence="10 11" key="1">
    <citation type="journal article" date="2024" name="BMC Biol.">
        <title>Comparative genomics of Ascetosporea gives new insight into the evolutionary basis for animal parasitism in Rhizaria.</title>
        <authorList>
            <person name="Hiltunen Thoren M."/>
            <person name="Onut-Brannstrom I."/>
            <person name="Alfjorden A."/>
            <person name="Peckova H."/>
            <person name="Swords F."/>
            <person name="Hooper C."/>
            <person name="Holzer A.S."/>
            <person name="Bass D."/>
            <person name="Burki F."/>
        </authorList>
    </citation>
    <scope>NUCLEOTIDE SEQUENCE [LARGE SCALE GENOMIC DNA]</scope>
    <source>
        <strain evidence="10">20-A016</strain>
    </source>
</reference>
<keyword evidence="11" id="KW-1185">Reference proteome</keyword>